<dbReference type="PANTHER" id="PTHR45527:SF1">
    <property type="entry name" value="FATTY ACID SYNTHASE"/>
    <property type="match status" value="1"/>
</dbReference>
<dbReference type="PROSITE" id="PS00455">
    <property type="entry name" value="AMP_BINDING"/>
    <property type="match status" value="3"/>
</dbReference>
<keyword evidence="2" id="KW-0596">Phosphopantetheine</keyword>
<feature type="domain" description="Carrier" evidence="5">
    <location>
        <begin position="3020"/>
        <end position="3098"/>
    </location>
</feature>
<keyword evidence="7" id="KW-1185">Reference proteome</keyword>
<dbReference type="InterPro" id="IPR025110">
    <property type="entry name" value="AMP-bd_C"/>
</dbReference>
<dbReference type="SUPFAM" id="SSF56801">
    <property type="entry name" value="Acetyl-CoA synthetase-like"/>
    <property type="match status" value="3"/>
</dbReference>
<dbReference type="Gene3D" id="3.40.50.12780">
    <property type="entry name" value="N-terminal domain of ligase-like"/>
    <property type="match status" value="1"/>
</dbReference>
<comment type="caution">
    <text evidence="6">The sequence shown here is derived from an EMBL/GenBank/DDBJ whole genome shotgun (WGS) entry which is preliminary data.</text>
</comment>
<dbReference type="Pfam" id="PF00975">
    <property type="entry name" value="Thioesterase"/>
    <property type="match status" value="1"/>
</dbReference>
<evidence type="ECO:0000259" key="5">
    <source>
        <dbReference type="PROSITE" id="PS50075"/>
    </source>
</evidence>
<dbReference type="Pfam" id="PF00550">
    <property type="entry name" value="PP-binding"/>
    <property type="match status" value="3"/>
</dbReference>
<dbReference type="InterPro" id="IPR000873">
    <property type="entry name" value="AMP-dep_synth/lig_dom"/>
</dbReference>
<dbReference type="InterPro" id="IPR029058">
    <property type="entry name" value="AB_hydrolase_fold"/>
</dbReference>
<dbReference type="InterPro" id="IPR023213">
    <property type="entry name" value="CAT-like_dom_sf"/>
</dbReference>
<dbReference type="PANTHER" id="PTHR45527">
    <property type="entry name" value="NONRIBOSOMAL PEPTIDE SYNTHETASE"/>
    <property type="match status" value="1"/>
</dbReference>
<dbReference type="InterPro" id="IPR006162">
    <property type="entry name" value="Ppantetheine_attach_site"/>
</dbReference>
<dbReference type="SUPFAM" id="SSF53474">
    <property type="entry name" value="alpha/beta-Hydrolases"/>
    <property type="match status" value="1"/>
</dbReference>
<dbReference type="PROSITE" id="PS00012">
    <property type="entry name" value="PHOSPHOPANTETHEINE"/>
    <property type="match status" value="2"/>
</dbReference>
<dbReference type="GO" id="GO:0072330">
    <property type="term" value="P:monocarboxylic acid biosynthetic process"/>
    <property type="evidence" value="ECO:0007669"/>
    <property type="project" value="UniProtKB-ARBA"/>
</dbReference>
<comment type="cofactor">
    <cofactor evidence="1">
        <name>pantetheine 4'-phosphate</name>
        <dbReference type="ChEBI" id="CHEBI:47942"/>
    </cofactor>
</comment>
<dbReference type="Pfam" id="PF00668">
    <property type="entry name" value="Condensation"/>
    <property type="match status" value="3"/>
</dbReference>
<feature type="compositionally biased region" description="Basic and acidic residues" evidence="4">
    <location>
        <begin position="3162"/>
        <end position="3177"/>
    </location>
</feature>
<name>A0A917LIU4_9NOCA</name>
<dbReference type="SUPFAM" id="SSF47336">
    <property type="entry name" value="ACP-like"/>
    <property type="match status" value="3"/>
</dbReference>
<dbReference type="Gene3D" id="3.30.300.30">
    <property type="match status" value="3"/>
</dbReference>
<dbReference type="Gene3D" id="3.30.559.10">
    <property type="entry name" value="Chloramphenicol acetyltransferase-like domain"/>
    <property type="match status" value="3"/>
</dbReference>
<dbReference type="Pfam" id="PF13193">
    <property type="entry name" value="AMP-binding_C"/>
    <property type="match status" value="2"/>
</dbReference>
<evidence type="ECO:0000256" key="4">
    <source>
        <dbReference type="SAM" id="MobiDB-lite"/>
    </source>
</evidence>
<evidence type="ECO:0000313" key="7">
    <source>
        <dbReference type="Proteomes" id="UP000654257"/>
    </source>
</evidence>
<dbReference type="GO" id="GO:0031177">
    <property type="term" value="F:phosphopantetheine binding"/>
    <property type="evidence" value="ECO:0007669"/>
    <property type="project" value="InterPro"/>
</dbReference>
<dbReference type="PROSITE" id="PS50075">
    <property type="entry name" value="CARRIER"/>
    <property type="match status" value="3"/>
</dbReference>
<dbReference type="InterPro" id="IPR010071">
    <property type="entry name" value="AA_adenyl_dom"/>
</dbReference>
<dbReference type="SMART" id="SM00823">
    <property type="entry name" value="PKS_PP"/>
    <property type="match status" value="3"/>
</dbReference>
<dbReference type="Proteomes" id="UP000654257">
    <property type="component" value="Unassembled WGS sequence"/>
</dbReference>
<dbReference type="SUPFAM" id="SSF52777">
    <property type="entry name" value="CoA-dependent acyltransferases"/>
    <property type="match status" value="6"/>
</dbReference>
<dbReference type="InterPro" id="IPR042099">
    <property type="entry name" value="ANL_N_sf"/>
</dbReference>
<proteinExistence type="predicted"/>
<feature type="domain" description="Carrier" evidence="5">
    <location>
        <begin position="1970"/>
        <end position="2045"/>
    </location>
</feature>
<keyword evidence="3" id="KW-0597">Phosphoprotein</keyword>
<dbReference type="Gene3D" id="2.30.38.10">
    <property type="entry name" value="Luciferase, Domain 3"/>
    <property type="match status" value="2"/>
</dbReference>
<dbReference type="GO" id="GO:0003824">
    <property type="term" value="F:catalytic activity"/>
    <property type="evidence" value="ECO:0007669"/>
    <property type="project" value="InterPro"/>
</dbReference>
<dbReference type="SMART" id="SM00824">
    <property type="entry name" value="PKS_TE"/>
    <property type="match status" value="1"/>
</dbReference>
<dbReference type="FunFam" id="1.10.1200.10:FF:000016">
    <property type="entry name" value="Non-ribosomal peptide synthase"/>
    <property type="match status" value="1"/>
</dbReference>
<feature type="region of interest" description="Disordered" evidence="4">
    <location>
        <begin position="3158"/>
        <end position="3185"/>
    </location>
</feature>
<feature type="domain" description="Carrier" evidence="5">
    <location>
        <begin position="963"/>
        <end position="1038"/>
    </location>
</feature>
<reference evidence="6" key="1">
    <citation type="journal article" date="2014" name="Int. J. Syst. Evol. Microbiol.">
        <title>Complete genome sequence of Corynebacterium casei LMG S-19264T (=DSM 44701T), isolated from a smear-ripened cheese.</title>
        <authorList>
            <consortium name="US DOE Joint Genome Institute (JGI-PGF)"/>
            <person name="Walter F."/>
            <person name="Albersmeier A."/>
            <person name="Kalinowski J."/>
            <person name="Ruckert C."/>
        </authorList>
    </citation>
    <scope>NUCLEOTIDE SEQUENCE</scope>
    <source>
        <strain evidence="6">CCM 7905</strain>
    </source>
</reference>
<dbReference type="InterPro" id="IPR020845">
    <property type="entry name" value="AMP-binding_CS"/>
</dbReference>
<dbReference type="Gene3D" id="3.40.50.1820">
    <property type="entry name" value="alpha/beta hydrolase"/>
    <property type="match status" value="1"/>
</dbReference>
<dbReference type="InterPro" id="IPR009081">
    <property type="entry name" value="PP-bd_ACP"/>
</dbReference>
<dbReference type="NCBIfam" id="TIGR01733">
    <property type="entry name" value="AA-adenyl-dom"/>
    <property type="match status" value="3"/>
</dbReference>
<dbReference type="InterPro" id="IPR020806">
    <property type="entry name" value="PKS_PP-bd"/>
</dbReference>
<accession>A0A917LIU4</accession>
<dbReference type="Pfam" id="PF00501">
    <property type="entry name" value="AMP-binding"/>
    <property type="match status" value="3"/>
</dbReference>
<reference evidence="6" key="2">
    <citation type="submission" date="2020-09" db="EMBL/GenBank/DDBJ databases">
        <authorList>
            <person name="Sun Q."/>
            <person name="Sedlacek I."/>
        </authorList>
    </citation>
    <scope>NUCLEOTIDE SEQUENCE</scope>
    <source>
        <strain evidence="6">CCM 7905</strain>
    </source>
</reference>
<sequence>MVTNSAVPATAFPLSPAQLSIWVAQKLAPSVPFTVAQYVDITGPLDPELLIAATDIACRRLESPAIRLTEVDGQPFQWIDWDVPYAMEYRDFRGEPDPVAAARAYMDASHRRPVDMNNDQLIVSEIMQVGEQRWFWYSRAHHVVMDGLGAISVQERTASVYTALLTDTTPPKTRALGVRKIYEYEEAYGTSTRYVSDREHWIGRLVDLPDARRLSGSVTAPSQAAITVGSDLPPDVAAAMADVAHHYNSSDVPVVLAAFAVYFGRMTDSDDVVLSLPVSGRTTTMLRESSGMMSNVVPLRITLDPAVTTSDLLQQVQVELTGALRHQRFRVEDMQRELDAGFVGSTSGGRGAFGPTVNIMMFDSEIRLGDVIGEYRILSSGPIDDLMVNLYPGVAGSSTRVDFLGNPGMYTAAELQGHHGRFLALLRSIVTAPEGTPIAELDITTDAERRELLAARTSPAAEPMVMYDLLRDAPRRDLNAPVNQLARELISRGLGAEDRVAVAIPRSPASVTAIWAVTGAGASFVPVDPADPRCVDVLTDSAVSVGLIDRSGLDTLARNDIDWIVVDDPQTVSAVSARSDRPIDPDERVRPVHVDNEAYLVHTSGSTGTPKGVSVTHCGLAALADEVVSRYEVSASSRVLHLAAPVFDAAIQEMLAAVTAGATLVVAPPDVTAGPLLGEFVVRERITHLITAPSVLATLEPFHLDGVEVFDVGGEACPPELVERFAADSRSMLNAYGPTETTVLATLSDPMWPDQPVVIGSPLRGVRTLVLDHRLRPVPPGGIGELYIGGDGVARGYRSAPGTTAARFVPDPAVPGARLYRSGDLVRWIADAAPRGAHSAARASGSLEYLGRTDFQVQINGRRVELGEVESALRAHPGVRDAVVVRRDGDPTSAGFRPARLTGYVVGGVDSADVLALARERLPQYMVPTTVVVLDAMPLTPGGKIDRRALPQPERATVTVYDEPRTHTEWTVAEIVSEVLGVEKVGRDNDFFELGGDSLSATRVLARINAELDSSVTLPALFEAPTVAALADAADAAIGPPSVDRQSISDIVVREPVPLSYGQQRMWIVNQVDTTSAAYNLPIAVRLGVAADAGVLVDALRDVVGRHDALRTYYPDSDTGPHQVVRTVDEVMPRLRTETIQPGAVDAALASAASSWFDVARTVPLKIRLLGVTTGELVVVIVAHHINADGWSVGPLTRDLLIAYSARLEGKPPQWHPLPVTYAQYAVWDRNRVDSRVDAGLEYWTDALAEYTDPAELPADRLRPRSQSMTSGHIDFGIDSELWRKVRALAHASGATPFMVVHAAVAVVLARLGGRARTVVGTPVAGRGDVALDDVVGMFVGTVPLAVTVDGSGSFADLLSTVKTADLGAVAHADVPFERVVSALNQDGLTDRHSLFQVMIAYDNAPRSPSATASMPFTVMPIDTGATEYDLALEFADDAGTVVGRIVYATDLYDRGTVENFAELVRGVLSAGTTNPDVGVDVIDLAPHTVAAVPGPVTGTLLDVFTDRGGIAIVDEFGDTPYADLDGRASRLARVLIDRGAVADSVVALSLPRSVDYIVAVWAVVKSGAAFMPVDPRHPPERRRAMLRDVRLGIGAGSEPDVEWLDPSAGRGLAPYALTDADRAHPVRPHNAAYVVHTSGSTGDPKPVTVTHGSVAELARLMPPRYGVTRRSRVLHGYSPNFDAAVLETVLAFATGATMVIAPPDLVGGEEMAAFLTEHAVTHYLSTPAILATVPPVASVRTVAVGGEALPQSVVDRWSPGRTMLNAYGLSETTVVSTLSDPLTTDTAVTIGRPIDSVAATVLDDRLRPVPLGGVGELYLAGPMLARGYGTLARESAARFVAADGGERRYRTGDRVRLRHDGQLMYLGRNDLQVQLRGQRLELGEVEATLRAHPGVIDAVADVRDGHVVAWVSGTVDADEARAWQAARVPSWAVASRVVVLEALPRTTNGKIDRRALTDTLPAPASPHEPTRTLDEDVVSAVFAAVLDTESVGATSSFFELGGDSLTATRAASRLSVALGLTVPVRLLFENPTPRTLAAATGALSERFVPLPPVTHTPTFGPMPLSSAERRMWLQSRIDPGSGAHNVAFRIDVPRSTDLHVLRMAIVDVVDRHRPLRTVYPAQSSGPVAVDVSAHTAVPLLRPRFVATSALENAIRDITGTGFDLTREVPLRIELLDSSSMTGSDDDELLMVVVVHHIAVDGGSIAPFAVDVETAYEARSRGREPEFTPLEVDYGDYRLWQRDVVSATSSGQLEHWTRTLKGLPEYLELPTGSPSRDESSAPVRFHIDAATRASLRSFAHAHGATQFVVLHAALAILLAELGGTSDIAIGTPVGGRVDPLFDPLVGMFVGTLALRTEVTPSTSWTDFVTEVRDRDLDAFAHQNVPFEDVVDALDPARTADSHPFFQVLLAVQNIEAPTLRLGEYEVQAEQLDVDDVQFDLEFVLADSDDGIDGMLGYSSRRFSRATVASMAERFGRVLRTVAADPTIAIGDVDVLTSAERRVSRGGGGAAAATAVTLGELLRSAVAIAPHATAVVGERRTLTYAQLDVLSDRLSRRLIEHGAGPGRIVAIALPRSVEYVVAMWAAAKAGSGFLPIDPSYPVGRITDMLTEVDPVVGVTDVLNLPLVGAIGTWVDYGSALPDSAYRSGDTTAYSTYYAPPHLDDAAYVIYTSGSTGTPKGVRVTHRGLADLVAAQRERFGVTPQSRVLQFASPSFDASVFEMLLGFGSGAAVVVVPGGVYAGRELESVLVENNVTHVCLTPSVLQSTDPAAVPGVRTVIMAGEPSNSALVGRWSLGRDVYDAYGPTETTIMATCSTRLHPGDPATIGAPTLGLDAMVLDSRLRLVPNGVVGELYLAGSALAEGYVSRPGSTAERFVPNVLGEPGTRMYRTGDLVRWNDSGDTGSLGFPMSLEFLGRADTQIKIRGHRVELAEVEAALLRHPGVHQVTVTGRYSAGGAPALAAYIVGPASPSEVRELVGRTLPPYMIPAAITTVKALPLTVSGKVDTASLPSPTFGGASYRAPSTPTEHVVAAVMGRVLFDDDTTRVGADDNFFELGGHSLAAVRVMDSLREALGRPIPVIWLFAEPTPAALAARIDAGDNSAVDSALAVLLPIRPSGELPPLFCIHPAIGVAWSYTGLTSAVHPDRPLYGLQVPGLEGGKAGGRSELDGGKAGGRSESDDGSAPTSIEEYARRYVAEIRRVQPTGPYHLLGWSLGGVIAHAMASLLEKRGDRVALLALLDSHLDVATDAPEFTVADLADQLGVPGAADFEAISTRLHEQRSELAFLTPDYLERMFAPVRDAPALVERYTPSVVDADLDFFAARASTASRQWVPFVSGDVTVHRIDAEHEHLGEHRSLASIGRILEAVVDARRSSRGVMS</sequence>
<evidence type="ECO:0000256" key="2">
    <source>
        <dbReference type="ARBA" id="ARBA00022450"/>
    </source>
</evidence>
<dbReference type="EMBL" id="BMCU01000007">
    <property type="protein sequence ID" value="GGG28080.1"/>
    <property type="molecule type" value="Genomic_DNA"/>
</dbReference>
<dbReference type="InterPro" id="IPR001242">
    <property type="entry name" value="Condensation_dom"/>
</dbReference>
<dbReference type="GO" id="GO:0043041">
    <property type="term" value="P:amino acid activation for nonribosomal peptide biosynthetic process"/>
    <property type="evidence" value="ECO:0007669"/>
    <property type="project" value="TreeGrafter"/>
</dbReference>
<dbReference type="CDD" id="cd05930">
    <property type="entry name" value="A_NRPS"/>
    <property type="match status" value="3"/>
</dbReference>
<dbReference type="InterPro" id="IPR020802">
    <property type="entry name" value="TesA-like"/>
</dbReference>
<dbReference type="NCBIfam" id="NF003417">
    <property type="entry name" value="PRK04813.1"/>
    <property type="match status" value="3"/>
</dbReference>
<evidence type="ECO:0000256" key="1">
    <source>
        <dbReference type="ARBA" id="ARBA00001957"/>
    </source>
</evidence>
<protein>
    <recommendedName>
        <fullName evidence="5">Carrier domain-containing protein</fullName>
    </recommendedName>
</protein>
<dbReference type="Gene3D" id="1.10.1200.10">
    <property type="entry name" value="ACP-like"/>
    <property type="match status" value="2"/>
</dbReference>
<evidence type="ECO:0000256" key="3">
    <source>
        <dbReference type="ARBA" id="ARBA00022553"/>
    </source>
</evidence>
<dbReference type="GO" id="GO:0005737">
    <property type="term" value="C:cytoplasm"/>
    <property type="evidence" value="ECO:0007669"/>
    <property type="project" value="TreeGrafter"/>
</dbReference>
<organism evidence="6 7">
    <name type="scientific">Rhodococcoides trifolii</name>
    <dbReference type="NCBI Taxonomy" id="908250"/>
    <lineage>
        <taxon>Bacteria</taxon>
        <taxon>Bacillati</taxon>
        <taxon>Actinomycetota</taxon>
        <taxon>Actinomycetes</taxon>
        <taxon>Mycobacteriales</taxon>
        <taxon>Nocardiaceae</taxon>
        <taxon>Rhodococcoides</taxon>
    </lineage>
</organism>
<dbReference type="GO" id="GO:0008610">
    <property type="term" value="P:lipid biosynthetic process"/>
    <property type="evidence" value="ECO:0007669"/>
    <property type="project" value="UniProtKB-ARBA"/>
</dbReference>
<dbReference type="Gene3D" id="3.30.559.30">
    <property type="entry name" value="Nonribosomal peptide synthetase, condensation domain"/>
    <property type="match status" value="3"/>
</dbReference>
<dbReference type="InterPro" id="IPR045851">
    <property type="entry name" value="AMP-bd_C_sf"/>
</dbReference>
<evidence type="ECO:0000313" key="6">
    <source>
        <dbReference type="EMBL" id="GGG28080.1"/>
    </source>
</evidence>
<dbReference type="InterPro" id="IPR036736">
    <property type="entry name" value="ACP-like_sf"/>
</dbReference>
<dbReference type="InterPro" id="IPR001031">
    <property type="entry name" value="Thioesterase"/>
</dbReference>
<gene>
    <name evidence="6" type="ORF">GCM10007304_47410</name>
</gene>
<dbReference type="Gene3D" id="3.40.50.980">
    <property type="match status" value="4"/>
</dbReference>
<dbReference type="GO" id="GO:0044550">
    <property type="term" value="P:secondary metabolite biosynthetic process"/>
    <property type="evidence" value="ECO:0007669"/>
    <property type="project" value="TreeGrafter"/>
</dbReference>